<gene>
    <name evidence="1" type="ORF">SAMN05660748_2187</name>
</gene>
<proteinExistence type="predicted"/>
<dbReference type="AlphaFoldDB" id="A0A285V5W5"/>
<dbReference type="Gene3D" id="3.40.50.300">
    <property type="entry name" value="P-loop containing nucleotide triphosphate hydrolases"/>
    <property type="match status" value="1"/>
</dbReference>
<protein>
    <recommendedName>
        <fullName evidence="3">NACHT domain-containing protein</fullName>
    </recommendedName>
</protein>
<keyword evidence="2" id="KW-1185">Reference proteome</keyword>
<name>A0A285V5W5_9ACTN</name>
<dbReference type="Proteomes" id="UP000219435">
    <property type="component" value="Unassembled WGS sequence"/>
</dbReference>
<dbReference type="InterPro" id="IPR027417">
    <property type="entry name" value="P-loop_NTPase"/>
</dbReference>
<dbReference type="SUPFAM" id="SSF52540">
    <property type="entry name" value="P-loop containing nucleoside triphosphate hydrolases"/>
    <property type="match status" value="1"/>
</dbReference>
<evidence type="ECO:0000313" key="1">
    <source>
        <dbReference type="EMBL" id="SOC49460.1"/>
    </source>
</evidence>
<dbReference type="EMBL" id="OBQI01000003">
    <property type="protein sequence ID" value="SOC49460.1"/>
    <property type="molecule type" value="Genomic_DNA"/>
</dbReference>
<evidence type="ECO:0008006" key="3">
    <source>
        <dbReference type="Google" id="ProtNLM"/>
    </source>
</evidence>
<sequence>MASSGSYKYLYERLGADRFQQLCAALVVESFEDVAVFPVHEKDGGRDMVSGTGENRTILQVKWTGTRNRKPASWLKAQVKGEADNIKRLVGEGCKRYILMTNVEGSATPGSGARDDLDGALKELSKTYGVEMSCLWASDLDAWVDLAPFELKAAYVDMLAGTDALFALLRSELLQEREKREKDILVTYVATHWDRDKRVKFRQVDLSSDLLTDLFVDVAVRRVRSPRNLALPAADLGGVAKHLLNSQSPPLTLIEGVPGQGKSTLAQYVCQVYRAGFIGRKQLAASKESLPVDETEDLRVSIRIDLADYAEWISGHDPFSASDTLPKRTKERSRIDLELFLVDHLAAGAPGHDIRLDDVRSILDRFSTLVILDGLDEVAASSVRAKVVRTIDEFTTRWAQARPGNMRIIVTTRPNGSGLPEPAPDIFDKLVLRPLDEATKKRYLRRWAAAQHLDGSERRTLERVFGEHTASPHVAQLADNPMQLTILLHLIRIKGESMPTARTSLYRSYMDLFLEREAAKSKVVLESRADLEEATSYLGWLMQALTEVDASSTRLPAQRIVRELKAYLAVVEKATAPVQSLFEAMRDRVWVLTSKHSGTYEFDVQSIREFFAARFLYDFAEADTGHDFTPEGALVELLPRPYWANTARFLGGHFPPRLLPEVAELIEARFGELSGARQVRTTVWSLLSDGIFKERASSQRRVAELFADELAVRLLAPEISRRTSVPDLPKEFGGLDLAARLRNDITADVTSLLTPARSSIAATVGDPDEFNIWWASELGTAAGTAKEAHWLAVGRPLASGQHLPPSTVEALAMDTPEGARAAIAAGVSPEHSSKRAKRLLDWTLAGHCSDVSPQGTSEASDLLRVVAPHVLLTKAAGEALPGRLGIAGHPVTVISQEQRTAALRRLAERHGGDQLKHALRAKAGEKGTTSQWVNTARTLCATYGGPCWLATEIAAIGAALHATEFRTGGGTTKDAPCFGTDMDYGQWLPAVRQYRARHEWWEEQRTSCTDDHARAAWVLGALAVANSDVVTRLLPTISGVVADLPHDALCALVATSSRIAASGLPRRLSTAAVDKKTPAAVRLLLAHYADDLTDLLLGDTSVLHEAARFPVGAWPATQVVTRRALKDPSDESLALVELFGLSAMDALPLDSELPIESAEHILRHPDRYSTTWLTVADQSLTTRRYDQPLKSYVDAHWGI</sequence>
<evidence type="ECO:0000313" key="2">
    <source>
        <dbReference type="Proteomes" id="UP000219435"/>
    </source>
</evidence>
<accession>A0A285V5W5</accession>
<organism evidence="1 2">
    <name type="scientific">Blastococcus aggregatus</name>
    <dbReference type="NCBI Taxonomy" id="38502"/>
    <lineage>
        <taxon>Bacteria</taxon>
        <taxon>Bacillati</taxon>
        <taxon>Actinomycetota</taxon>
        <taxon>Actinomycetes</taxon>
        <taxon>Geodermatophilales</taxon>
        <taxon>Geodermatophilaceae</taxon>
        <taxon>Blastococcus</taxon>
    </lineage>
</organism>
<reference evidence="2" key="1">
    <citation type="submission" date="2017-08" db="EMBL/GenBank/DDBJ databases">
        <authorList>
            <person name="Varghese N."/>
            <person name="Submissions S."/>
        </authorList>
    </citation>
    <scope>NUCLEOTIDE SEQUENCE [LARGE SCALE GENOMIC DNA]</scope>
    <source>
        <strain evidence="2">DSM 4725</strain>
    </source>
</reference>
<dbReference type="RefSeq" id="WP_217991530.1">
    <property type="nucleotide sequence ID" value="NZ_OBQI01000003.1"/>
</dbReference>